<evidence type="ECO:0000259" key="3">
    <source>
        <dbReference type="Pfam" id="PF09968"/>
    </source>
</evidence>
<evidence type="ECO:0000256" key="1">
    <source>
        <dbReference type="SAM" id="MobiDB-lite"/>
    </source>
</evidence>
<dbReference type="Pfam" id="PF09968">
    <property type="entry name" value="DUF2202"/>
    <property type="match status" value="1"/>
</dbReference>
<dbReference type="Proteomes" id="UP000589620">
    <property type="component" value="Unassembled WGS sequence"/>
</dbReference>
<dbReference type="CDD" id="cd01048">
    <property type="entry name" value="Ferritin_like_AB2"/>
    <property type="match status" value="1"/>
</dbReference>
<dbReference type="AlphaFoldDB" id="A0A852T091"/>
<feature type="chain" id="PRO_5038931639" description="DUF2202 domain-containing protein" evidence="2">
    <location>
        <begin position="26"/>
        <end position="190"/>
    </location>
</feature>
<reference evidence="4 5" key="1">
    <citation type="submission" date="2020-07" db="EMBL/GenBank/DDBJ databases">
        <title>Sequencing the genomes of 1000 actinobacteria strains.</title>
        <authorList>
            <person name="Klenk H.-P."/>
        </authorList>
    </citation>
    <scope>NUCLEOTIDE SEQUENCE [LARGE SCALE GENOMIC DNA]</scope>
    <source>
        <strain evidence="4 5">DSM 23871</strain>
    </source>
</reference>
<dbReference type="PROSITE" id="PS51257">
    <property type="entry name" value="PROKAR_LIPOPROTEIN"/>
    <property type="match status" value="1"/>
</dbReference>
<dbReference type="InterPro" id="IPR009078">
    <property type="entry name" value="Ferritin-like_SF"/>
</dbReference>
<accession>A0A852T091</accession>
<feature type="signal peptide" evidence="2">
    <location>
        <begin position="1"/>
        <end position="25"/>
    </location>
</feature>
<keyword evidence="2" id="KW-0732">Signal</keyword>
<organism evidence="4 5">
    <name type="scientific">Leifsonia soli</name>
    <dbReference type="NCBI Taxonomy" id="582665"/>
    <lineage>
        <taxon>Bacteria</taxon>
        <taxon>Bacillati</taxon>
        <taxon>Actinomycetota</taxon>
        <taxon>Actinomycetes</taxon>
        <taxon>Micrococcales</taxon>
        <taxon>Microbacteriaceae</taxon>
        <taxon>Leifsonia</taxon>
    </lineage>
</organism>
<evidence type="ECO:0000256" key="2">
    <source>
        <dbReference type="SAM" id="SignalP"/>
    </source>
</evidence>
<dbReference type="SUPFAM" id="SSF47240">
    <property type="entry name" value="Ferritin-like"/>
    <property type="match status" value="1"/>
</dbReference>
<evidence type="ECO:0000313" key="4">
    <source>
        <dbReference type="EMBL" id="NYD74928.1"/>
    </source>
</evidence>
<feature type="region of interest" description="Disordered" evidence="1">
    <location>
        <begin position="24"/>
        <end position="47"/>
    </location>
</feature>
<dbReference type="InterPro" id="IPR012347">
    <property type="entry name" value="Ferritin-like"/>
</dbReference>
<name>A0A852T091_9MICO</name>
<dbReference type="RefSeq" id="WP_179456981.1">
    <property type="nucleotide sequence ID" value="NZ_BAAAPX010000001.1"/>
</dbReference>
<feature type="domain" description="DUF2202" evidence="3">
    <location>
        <begin position="56"/>
        <end position="187"/>
    </location>
</feature>
<dbReference type="InterPro" id="IPR019243">
    <property type="entry name" value="DUF2202"/>
</dbReference>
<feature type="compositionally biased region" description="Low complexity" evidence="1">
    <location>
        <begin position="30"/>
        <end position="47"/>
    </location>
</feature>
<protein>
    <recommendedName>
        <fullName evidence="3">DUF2202 domain-containing protein</fullName>
    </recommendedName>
</protein>
<sequence length="190" mass="19805">MKTNTKALATLLGVLTLAASTGCTGSPEGAATPSGTSAAPAPSATSTAAPADAAASLQYLVEEEKLAHDVYQRFTDLWGAQVFGNIRDSEVMHQQLLVPLLDAKGIVDPRTGTVGTFTDPDIQRLYDQLIQQGTASITEAYKAGVAIEEKDIADLNADLASTTDPATIAVLQRLLAGSRAHLQAFESHLG</sequence>
<proteinExistence type="predicted"/>
<comment type="caution">
    <text evidence="4">The sequence shown here is derived from an EMBL/GenBank/DDBJ whole genome shotgun (WGS) entry which is preliminary data.</text>
</comment>
<evidence type="ECO:0000313" key="5">
    <source>
        <dbReference type="Proteomes" id="UP000589620"/>
    </source>
</evidence>
<keyword evidence="5" id="KW-1185">Reference proteome</keyword>
<gene>
    <name evidence="4" type="ORF">BJ963_002447</name>
</gene>
<dbReference type="Gene3D" id="1.20.1260.10">
    <property type="match status" value="1"/>
</dbReference>
<dbReference type="EMBL" id="JACCBJ010000001">
    <property type="protein sequence ID" value="NYD74928.1"/>
    <property type="molecule type" value="Genomic_DNA"/>
</dbReference>